<sequence>METNASFKRTAMVIALAAFVWTGTTWSASGVSAAAPVFSDVKGHWAEKDMVKLALQNIIKGNEGKFRPNDSIRREDAVIVALKFMGLADNISVGGSIAFPSSFQVDDYAKPYIVEAFKQKILLADEEYALANQEKGKPWGKTNASREWVARLLVRAIGKESAAADNAGKATAFSDNAKMEANLRPYVLTAVEQGLVSGVTPTTFEPKSPITRAAIAKLFSKAESKINVAYSGQVYGTLLTSDSGKLSLLLDNGTIVDYTISASAMITRFDSDKAVPAATLKPYSKTMLIKAEDGSVGYVEQLDNQTYVTTLEGTFSKLTATTSSVWLSVDDGFKDYKYDKNYEPVVTDAQGKKIALADIPADAQVTLIVDKVRAEPKILAISVKQSVVNKNGSGIVTAWNPASGSLEVADTSTSETTKLTVSPTATFKQGDVFVKADQLKTGDMISYEVKSGVVVSVQMAKPAQTTVTGTFDSYVKDRDTILFTVNGSLSAKFLASGAAVRITGMQDATVADLQKGDTVTLTLDSADKVSQITVTGRNVETMMGATVAGYVAGTKTLSLIDASGKPRNLILVPNVRYDLNGQSLSAETALPLITVPGKKLMVSFSGENAVYVSIVAKYTGTVLENNTTAKTLKLQVGANTVTLPYTYPVVEIYGQTSSSYTQVNVGDQVSALLNGSQDQASAIQVHKRAQFEVVSVDAAALKLRAQKTGTSVVEEWVLPSNVVLQDENGTAKPLSQFSAGMLVNISFQGKTPSVIKNARLAFGKVVSVNASASTINIELSNGTTVTKSVGGSPVIVRDNVSLGSLSVIQPEDRVEIRQDENDRIFVEVIPVLRKYFWKYSAGSQSIDVKRSTLDENYTYALHAQAYIHQGAALLNPTDLKDDDVISLYILRGKVVEIAK</sequence>
<evidence type="ECO:0000313" key="4">
    <source>
        <dbReference type="Proteomes" id="UP000309673"/>
    </source>
</evidence>
<protein>
    <submittedName>
        <fullName evidence="3">S-layer homology domain-containing protein</fullName>
    </submittedName>
</protein>
<dbReference type="OrthoDB" id="2611444at2"/>
<reference evidence="3 4" key="1">
    <citation type="submission" date="2019-04" db="EMBL/GenBank/DDBJ databases">
        <title>Cohnella sp. nov., isolated from soil.</title>
        <authorList>
            <person name="Kim W."/>
        </authorList>
    </citation>
    <scope>NUCLEOTIDE SEQUENCE [LARGE SCALE GENOMIC DNA]</scope>
    <source>
        <strain evidence="3 4">CAU 1483</strain>
    </source>
</reference>
<organism evidence="3 4">
    <name type="scientific">Cohnella pontilimi</name>
    <dbReference type="NCBI Taxonomy" id="2564100"/>
    <lineage>
        <taxon>Bacteria</taxon>
        <taxon>Bacillati</taxon>
        <taxon>Bacillota</taxon>
        <taxon>Bacilli</taxon>
        <taxon>Bacillales</taxon>
        <taxon>Paenibacillaceae</taxon>
        <taxon>Cohnella</taxon>
    </lineage>
</organism>
<evidence type="ECO:0000313" key="3">
    <source>
        <dbReference type="EMBL" id="TJY44283.1"/>
    </source>
</evidence>
<gene>
    <name evidence="3" type="ORF">E5161_02530</name>
</gene>
<dbReference type="PROSITE" id="PS51272">
    <property type="entry name" value="SLH"/>
    <property type="match status" value="2"/>
</dbReference>
<dbReference type="RefSeq" id="WP_136776089.1">
    <property type="nucleotide sequence ID" value="NZ_SUPK01000001.1"/>
</dbReference>
<evidence type="ECO:0000256" key="1">
    <source>
        <dbReference type="SAM" id="SignalP"/>
    </source>
</evidence>
<feature type="domain" description="SLH" evidence="2">
    <location>
        <begin position="170"/>
        <end position="233"/>
    </location>
</feature>
<feature type="chain" id="PRO_5039728006" evidence="1">
    <location>
        <begin position="28"/>
        <end position="899"/>
    </location>
</feature>
<accession>A0A4U0FGZ6</accession>
<dbReference type="AlphaFoldDB" id="A0A4U0FGZ6"/>
<dbReference type="InterPro" id="IPR001119">
    <property type="entry name" value="SLH_dom"/>
</dbReference>
<feature type="signal peptide" evidence="1">
    <location>
        <begin position="1"/>
        <end position="27"/>
    </location>
</feature>
<keyword evidence="4" id="KW-1185">Reference proteome</keyword>
<dbReference type="Pfam" id="PF00395">
    <property type="entry name" value="SLH"/>
    <property type="match status" value="2"/>
</dbReference>
<dbReference type="EMBL" id="SUPK01000001">
    <property type="protein sequence ID" value="TJY44283.1"/>
    <property type="molecule type" value="Genomic_DNA"/>
</dbReference>
<dbReference type="Proteomes" id="UP000309673">
    <property type="component" value="Unassembled WGS sequence"/>
</dbReference>
<proteinExistence type="predicted"/>
<evidence type="ECO:0000259" key="2">
    <source>
        <dbReference type="PROSITE" id="PS51272"/>
    </source>
</evidence>
<name>A0A4U0FGZ6_9BACL</name>
<keyword evidence="1" id="KW-0732">Signal</keyword>
<comment type="caution">
    <text evidence="3">The sequence shown here is derived from an EMBL/GenBank/DDBJ whole genome shotgun (WGS) entry which is preliminary data.</text>
</comment>
<feature type="domain" description="SLH" evidence="2">
    <location>
        <begin position="33"/>
        <end position="95"/>
    </location>
</feature>